<dbReference type="EMBL" id="CP086715">
    <property type="protein sequence ID" value="WOO79004.1"/>
    <property type="molecule type" value="Genomic_DNA"/>
</dbReference>
<evidence type="ECO:0000259" key="5">
    <source>
        <dbReference type="PROSITE" id="PS50048"/>
    </source>
</evidence>
<dbReference type="SUPFAM" id="SSF57701">
    <property type="entry name" value="Zn2/Cys6 DNA-binding domain"/>
    <property type="match status" value="1"/>
</dbReference>
<feature type="compositionally biased region" description="Polar residues" evidence="4">
    <location>
        <begin position="298"/>
        <end position="312"/>
    </location>
</feature>
<dbReference type="Proteomes" id="UP000827549">
    <property type="component" value="Chromosome 2"/>
</dbReference>
<feature type="region of interest" description="Disordered" evidence="4">
    <location>
        <begin position="795"/>
        <end position="848"/>
    </location>
</feature>
<dbReference type="RefSeq" id="XP_062625036.1">
    <property type="nucleotide sequence ID" value="XM_062769052.1"/>
</dbReference>
<dbReference type="GO" id="GO:0008270">
    <property type="term" value="F:zinc ion binding"/>
    <property type="evidence" value="ECO:0007669"/>
    <property type="project" value="InterPro"/>
</dbReference>
<dbReference type="SMART" id="SM00066">
    <property type="entry name" value="GAL4"/>
    <property type="match status" value="1"/>
</dbReference>
<keyword evidence="3" id="KW-0539">Nucleus</keyword>
<dbReference type="GO" id="GO:0006351">
    <property type="term" value="P:DNA-templated transcription"/>
    <property type="evidence" value="ECO:0007669"/>
    <property type="project" value="InterPro"/>
</dbReference>
<sequence>MPSQPPPPDNERYSIREERRSRKQLSCAECHRLKLKCDRQVPCSNCVRRECTELCPNSVRVKKSRNEAEGQVVSELRERLAAIEGLLSTTLSGSSRRRDSRSSSRGRERSRDRSRDHRDRDRDHHHRRGSDRDRDHYRDHRDHRDRDRDHRDHRDERYDYHRRSRSPSPRHHSQHGSWAVPPAPIPPPPPPQQPQPQPQPQPQVRPEASPSSSFRSRYDPSPNDSREFVFQYDTPQGTTPQDQRPGPSYRAKENNDESYGTLVIDPSGRSKWLGPTAGTEWLKNQEIASDMPRRSRSPSHGPTSPVQDNTYGFGQETQFPFASWGPPPTMETIMFHLPAPDEAAVLVDSYYRNYTWNHDVAPRRSVQPIFDRVYVQNAPEPLHRRVHPQQLALLFIILAMGALHNPDLPPHDPSAEHHLAAARWSLVKGDFIGNNTIAGLQALIIMAHYHLETEKGRNGDSAWPLWGLAMRLVTAMGLHRDGERWNLPTEVVEERRHVFWECHTIDVFQANCFSRPSSLRPEHIDTEFPSQSWTDGPSGLKSFRTLKFELCRISGAVLDQAMDVRPTPYSSITALYDRLCAFERQIPFHLRCRTALLALPSVYADAESATRDSPEVNQRNLHRTFQQFTLALNVSESILFLQRPYFVKALQEAPQDPTRSIYGKSYLAVVERCNVLIEVVAGLYELYPTVTARHWFFWYHLFTAAVCIGTMIIKNSTNPLAGFAIGQVDHSIKLYSSVLRDHATPSLVQNHQWLLRLRQRALAKLEHAPPAPGDDDIDVELLGWRTRLIERARGGHRATNVPISSTPHSNSVPSTVGPPTAPGSAPATGEPFTLTSPPVPPPSFMPAPTLDQVLQQHFVPPSTSSAEQTPLNPPAAQVDVTTDLFLHQFWDPTLLLESREGPNGQQSLTTANWWNWDTELGLPPPEQDTFGPMPQ</sequence>
<dbReference type="Pfam" id="PF00172">
    <property type="entry name" value="Zn_clus"/>
    <property type="match status" value="1"/>
</dbReference>
<dbReference type="AlphaFoldDB" id="A0AAF1BK02"/>
<feature type="compositionally biased region" description="Low complexity" evidence="4">
    <location>
        <begin position="815"/>
        <end position="836"/>
    </location>
</feature>
<dbReference type="Gene3D" id="4.10.240.10">
    <property type="entry name" value="Zn(2)-C6 fungal-type DNA-binding domain"/>
    <property type="match status" value="1"/>
</dbReference>
<evidence type="ECO:0000313" key="7">
    <source>
        <dbReference type="Proteomes" id="UP000827549"/>
    </source>
</evidence>
<organism evidence="6 7">
    <name type="scientific">Vanrija pseudolonga</name>
    <dbReference type="NCBI Taxonomy" id="143232"/>
    <lineage>
        <taxon>Eukaryota</taxon>
        <taxon>Fungi</taxon>
        <taxon>Dikarya</taxon>
        <taxon>Basidiomycota</taxon>
        <taxon>Agaricomycotina</taxon>
        <taxon>Tremellomycetes</taxon>
        <taxon>Trichosporonales</taxon>
        <taxon>Trichosporonaceae</taxon>
        <taxon>Vanrija</taxon>
    </lineage>
</organism>
<evidence type="ECO:0000256" key="3">
    <source>
        <dbReference type="ARBA" id="ARBA00023242"/>
    </source>
</evidence>
<accession>A0AAF1BK02</accession>
<feature type="compositionally biased region" description="Polar residues" evidence="4">
    <location>
        <begin position="801"/>
        <end position="814"/>
    </location>
</feature>
<dbReference type="GO" id="GO:0005634">
    <property type="term" value="C:nucleus"/>
    <property type="evidence" value="ECO:0007669"/>
    <property type="project" value="UniProtKB-SubCell"/>
</dbReference>
<evidence type="ECO:0000256" key="2">
    <source>
        <dbReference type="ARBA" id="ARBA00022723"/>
    </source>
</evidence>
<dbReference type="GeneID" id="87805791"/>
<dbReference type="PROSITE" id="PS00463">
    <property type="entry name" value="ZN2_CY6_FUNGAL_1"/>
    <property type="match status" value="1"/>
</dbReference>
<keyword evidence="7" id="KW-1185">Reference proteome</keyword>
<dbReference type="Pfam" id="PF04082">
    <property type="entry name" value="Fungal_trans"/>
    <property type="match status" value="1"/>
</dbReference>
<proteinExistence type="predicted"/>
<dbReference type="GO" id="GO:0000981">
    <property type="term" value="F:DNA-binding transcription factor activity, RNA polymerase II-specific"/>
    <property type="evidence" value="ECO:0007669"/>
    <property type="project" value="InterPro"/>
</dbReference>
<dbReference type="CDD" id="cd00067">
    <property type="entry name" value="GAL4"/>
    <property type="match status" value="1"/>
</dbReference>
<feature type="compositionally biased region" description="Basic and acidic residues" evidence="4">
    <location>
        <begin position="96"/>
        <end position="122"/>
    </location>
</feature>
<feature type="compositionally biased region" description="Basic and acidic residues" evidence="4">
    <location>
        <begin position="9"/>
        <end position="20"/>
    </location>
</feature>
<feature type="compositionally biased region" description="Basic residues" evidence="4">
    <location>
        <begin position="162"/>
        <end position="174"/>
    </location>
</feature>
<dbReference type="InterPro" id="IPR036864">
    <property type="entry name" value="Zn2-C6_fun-type_DNA-bd_sf"/>
</dbReference>
<protein>
    <submittedName>
        <fullName evidence="6">Purtative transcriptional regulatory protein</fullName>
    </submittedName>
</protein>
<dbReference type="InterPro" id="IPR007219">
    <property type="entry name" value="XnlR_reg_dom"/>
</dbReference>
<dbReference type="PANTHER" id="PTHR31001">
    <property type="entry name" value="UNCHARACTERIZED TRANSCRIPTIONAL REGULATORY PROTEIN"/>
    <property type="match status" value="1"/>
</dbReference>
<dbReference type="SMART" id="SM00906">
    <property type="entry name" value="Fungal_trans"/>
    <property type="match status" value="1"/>
</dbReference>
<dbReference type="InterPro" id="IPR001138">
    <property type="entry name" value="Zn2Cys6_DnaBD"/>
</dbReference>
<name>A0AAF1BK02_9TREE</name>
<dbReference type="PANTHER" id="PTHR31001:SF56">
    <property type="entry name" value="ZN(2)-C6 FUNGAL-TYPE DOMAIN-CONTAINING PROTEIN"/>
    <property type="match status" value="1"/>
</dbReference>
<feature type="compositionally biased region" description="Pro residues" evidence="4">
    <location>
        <begin position="181"/>
        <end position="203"/>
    </location>
</feature>
<feature type="region of interest" description="Disordered" evidence="4">
    <location>
        <begin position="1"/>
        <end position="21"/>
    </location>
</feature>
<dbReference type="InterPro" id="IPR050613">
    <property type="entry name" value="Sec_Metabolite_Reg"/>
</dbReference>
<evidence type="ECO:0000256" key="1">
    <source>
        <dbReference type="ARBA" id="ARBA00004123"/>
    </source>
</evidence>
<dbReference type="CDD" id="cd12148">
    <property type="entry name" value="fungal_TF_MHR"/>
    <property type="match status" value="1"/>
</dbReference>
<dbReference type="GO" id="GO:0003677">
    <property type="term" value="F:DNA binding"/>
    <property type="evidence" value="ECO:0007669"/>
    <property type="project" value="InterPro"/>
</dbReference>
<keyword evidence="2" id="KW-0479">Metal-binding</keyword>
<evidence type="ECO:0000313" key="6">
    <source>
        <dbReference type="EMBL" id="WOO79004.1"/>
    </source>
</evidence>
<comment type="subcellular location">
    <subcellularLocation>
        <location evidence="1">Nucleus</location>
    </subcellularLocation>
</comment>
<feature type="region of interest" description="Disordered" evidence="4">
    <location>
        <begin position="289"/>
        <end position="312"/>
    </location>
</feature>
<feature type="domain" description="Zn(2)-C6 fungal-type" evidence="5">
    <location>
        <begin position="26"/>
        <end position="55"/>
    </location>
</feature>
<feature type="compositionally biased region" description="Basic and acidic residues" evidence="4">
    <location>
        <begin position="130"/>
        <end position="161"/>
    </location>
</feature>
<feature type="compositionally biased region" description="Polar residues" evidence="4">
    <location>
        <begin position="233"/>
        <end position="242"/>
    </location>
</feature>
<dbReference type="PROSITE" id="PS50048">
    <property type="entry name" value="ZN2_CY6_FUNGAL_2"/>
    <property type="match status" value="1"/>
</dbReference>
<reference evidence="6" key="1">
    <citation type="submission" date="2023-10" db="EMBL/GenBank/DDBJ databases">
        <authorList>
            <person name="Noh H."/>
        </authorList>
    </citation>
    <scope>NUCLEOTIDE SEQUENCE</scope>
    <source>
        <strain evidence="6">DUCC4014</strain>
    </source>
</reference>
<evidence type="ECO:0000256" key="4">
    <source>
        <dbReference type="SAM" id="MobiDB-lite"/>
    </source>
</evidence>
<gene>
    <name evidence="6" type="primary">SPAC1F7.11c_0</name>
    <name evidence="6" type="ORF">LOC62_02G002544</name>
</gene>
<feature type="region of interest" description="Disordered" evidence="4">
    <location>
        <begin position="91"/>
        <end position="277"/>
    </location>
</feature>